<dbReference type="RefSeq" id="WP_024742008.1">
    <property type="nucleotide sequence ID" value="NZ_BAUG01000043.1"/>
</dbReference>
<dbReference type="OrthoDB" id="1162997at2"/>
<dbReference type="STRING" id="1349785.GCA_000509405_00631"/>
<sequence>MKNENKIINIDATSIKTKSTLEKLSKLKPAGTKLILESKSDLIELIKLTLFDLTLKKVLVIKKKLKKSHPRDPYLREYIIVETGKNFSKYSPDKFEKYFTNIIDNDSYYHLRSYVNTIFKEISSEYKYKKEIISNLEIRTLFKDNLILSILSYLSINKKGKEFKKEVKKYLDEVDSHIPDLIENKPEKALQLILFLKGNIFLLNNLKFELLEKLKLVETKQMNHSDDYYYDWLRDSTNLDSNLISEITEMVHSIDDYVNFSSGSDLDSGYDFDY</sequence>
<proteinExistence type="predicted"/>
<dbReference type="AlphaFoldDB" id="A0A2H1E5F3"/>
<gene>
    <name evidence="1" type="ORF">MARIT_0062</name>
</gene>
<dbReference type="EMBL" id="LT634361">
    <property type="protein sequence ID" value="SFZ79983.1"/>
    <property type="molecule type" value="Genomic_DNA"/>
</dbReference>
<organism evidence="1 2">
    <name type="scientific">Tenacibaculum maritimum NCIMB 2154</name>
    <dbReference type="NCBI Taxonomy" id="1349785"/>
    <lineage>
        <taxon>Bacteria</taxon>
        <taxon>Pseudomonadati</taxon>
        <taxon>Bacteroidota</taxon>
        <taxon>Flavobacteriia</taxon>
        <taxon>Flavobacteriales</taxon>
        <taxon>Flavobacteriaceae</taxon>
        <taxon>Tenacibaculum</taxon>
    </lineage>
</organism>
<keyword evidence="2" id="KW-1185">Reference proteome</keyword>
<evidence type="ECO:0000313" key="1">
    <source>
        <dbReference type="EMBL" id="SFZ79983.1"/>
    </source>
</evidence>
<accession>A0A2H1E5F3</accession>
<dbReference type="Proteomes" id="UP000231564">
    <property type="component" value="Chromosome MARIT"/>
</dbReference>
<name>A0A2H1E5F3_9FLAO</name>
<protein>
    <submittedName>
        <fullName evidence="1">Uncharacterized protein</fullName>
    </submittedName>
</protein>
<dbReference type="KEGG" id="tmar:MARIT_0062"/>
<dbReference type="GeneID" id="47721671"/>
<reference evidence="1 2" key="1">
    <citation type="submission" date="2016-11" db="EMBL/GenBank/DDBJ databases">
        <authorList>
            <person name="Jaros S."/>
            <person name="Januszkiewicz K."/>
            <person name="Wedrychowicz H."/>
        </authorList>
    </citation>
    <scope>NUCLEOTIDE SEQUENCE [LARGE SCALE GENOMIC DNA]</scope>
    <source>
        <strain evidence="1">NCIMB 2154T</strain>
    </source>
</reference>
<evidence type="ECO:0000313" key="2">
    <source>
        <dbReference type="Proteomes" id="UP000231564"/>
    </source>
</evidence>